<dbReference type="AlphaFoldDB" id="A0A2M8R1D2"/>
<gene>
    <name evidence="1" type="ORF">CVM73_30000</name>
</gene>
<comment type="caution">
    <text evidence="1">The sequence shown here is derived from an EMBL/GenBank/DDBJ whole genome shotgun (WGS) entry which is preliminary data.</text>
</comment>
<sequence length="160" mass="17224">MLHYNVAAPRDWPLATWGWRFQMKWFRSNSRHGARLALFAMLVQLALTFGHSHWFAQAAPLAQSSAQQIDGAKDSATGVAAIDRAAVQKQSPAGPGREQPGEDNCAICAVVAMAGTVVFATPPVLLLPQAIELLHRTTDAEFLHLKSAGTAFQPRAPPAS</sequence>
<organism evidence="1 2">
    <name type="scientific">Bradyrhizobium forestalis</name>
    <dbReference type="NCBI Taxonomy" id="1419263"/>
    <lineage>
        <taxon>Bacteria</taxon>
        <taxon>Pseudomonadati</taxon>
        <taxon>Pseudomonadota</taxon>
        <taxon>Alphaproteobacteria</taxon>
        <taxon>Hyphomicrobiales</taxon>
        <taxon>Nitrobacteraceae</taxon>
        <taxon>Bradyrhizobium</taxon>
    </lineage>
</organism>
<reference evidence="1 2" key="1">
    <citation type="submission" date="2017-11" db="EMBL/GenBank/DDBJ databases">
        <title>Bradyrhizobium forestalis sp. nov., an efficient nitrogen-fixing bacterium isolated from nodules of forest legume species in the Amazon.</title>
        <authorList>
            <person name="Costa E.M."/>
            <person name="Guimaraes A."/>
            <person name="Carvalho T.S."/>
            <person name="Rodrigues T.L."/>
            <person name="Ribeiro P.R.A."/>
            <person name="Lebbe L."/>
            <person name="Willems A."/>
            <person name="Moreira F.M.S."/>
        </authorList>
    </citation>
    <scope>NUCLEOTIDE SEQUENCE [LARGE SCALE GENOMIC DNA]</scope>
    <source>
        <strain evidence="1 2">INPA54B</strain>
    </source>
</reference>
<evidence type="ECO:0000313" key="2">
    <source>
        <dbReference type="Proteomes" id="UP000231194"/>
    </source>
</evidence>
<dbReference type="Pfam" id="PF11162">
    <property type="entry name" value="DUF2946"/>
    <property type="match status" value="1"/>
</dbReference>
<protein>
    <submittedName>
        <fullName evidence="1">DUF2946 domain-containing protein</fullName>
    </submittedName>
</protein>
<dbReference type="Proteomes" id="UP000231194">
    <property type="component" value="Unassembled WGS sequence"/>
</dbReference>
<dbReference type="OrthoDB" id="8129627at2"/>
<dbReference type="InterPro" id="IPR021333">
    <property type="entry name" value="DUF2946"/>
</dbReference>
<keyword evidence="2" id="KW-1185">Reference proteome</keyword>
<proteinExistence type="predicted"/>
<name>A0A2M8R1D2_9BRAD</name>
<dbReference type="EMBL" id="PGVG01000034">
    <property type="protein sequence ID" value="PJG51612.1"/>
    <property type="molecule type" value="Genomic_DNA"/>
</dbReference>
<accession>A0A2M8R1D2</accession>
<evidence type="ECO:0000313" key="1">
    <source>
        <dbReference type="EMBL" id="PJG51612.1"/>
    </source>
</evidence>